<dbReference type="EMBL" id="CP002106">
    <property type="protein sequence ID" value="ADK67641.1"/>
    <property type="molecule type" value="Genomic_DNA"/>
</dbReference>
<dbReference type="eggNOG" id="COG0280">
    <property type="taxonomic scope" value="Bacteria"/>
</dbReference>
<accession>E1QZ27</accession>
<dbReference type="Proteomes" id="UP000000333">
    <property type="component" value="Chromosome"/>
</dbReference>
<evidence type="ECO:0000259" key="4">
    <source>
        <dbReference type="Pfam" id="PF01515"/>
    </source>
</evidence>
<dbReference type="InterPro" id="IPR002505">
    <property type="entry name" value="PTA_PTB"/>
</dbReference>
<dbReference type="HOGENOM" id="CLU_019723_0_1_11"/>
<feature type="domain" description="Phosphate acetyl/butaryl transferase" evidence="4">
    <location>
        <begin position="3"/>
        <end position="325"/>
    </location>
</feature>
<evidence type="ECO:0000256" key="1">
    <source>
        <dbReference type="ARBA" id="ARBA00005656"/>
    </source>
</evidence>
<dbReference type="PIRSF" id="PIRSF000428">
    <property type="entry name" value="P_Ac_trans"/>
    <property type="match status" value="1"/>
</dbReference>
<dbReference type="Gene3D" id="3.40.50.10950">
    <property type="match status" value="1"/>
</dbReference>
<reference evidence="5 6" key="1">
    <citation type="journal article" date="2010" name="Stand. Genomic Sci.">
        <title>Complete genome sequence of Olsenella uli type strain (VPI D76D-27C).</title>
        <authorList>
            <person name="Goker M."/>
            <person name="Held B."/>
            <person name="Lucas S."/>
            <person name="Nolan M."/>
            <person name="Yasawong M."/>
            <person name="Glavina Del Rio T."/>
            <person name="Tice H."/>
            <person name="Cheng J.F."/>
            <person name="Bruce D."/>
            <person name="Detter J.C."/>
            <person name="Tapia R."/>
            <person name="Han C."/>
            <person name="Goodwin L."/>
            <person name="Pitluck S."/>
            <person name="Liolios K."/>
            <person name="Ivanova N."/>
            <person name="Mavromatis K."/>
            <person name="Mikhailova N."/>
            <person name="Pati A."/>
            <person name="Chen A."/>
            <person name="Palaniappan K."/>
            <person name="Land M."/>
            <person name="Hauser L."/>
            <person name="Chang Y.J."/>
            <person name="Jeffries C.D."/>
            <person name="Rohde M."/>
            <person name="Sikorski J."/>
            <person name="Pukall R."/>
            <person name="Woyke T."/>
            <person name="Bristow J."/>
            <person name="Eisen J.A."/>
            <person name="Markowitz V."/>
            <person name="Hugenholtz P."/>
            <person name="Kyrpides N.C."/>
            <person name="Klenk H.P."/>
            <person name="Lapidus A."/>
        </authorList>
    </citation>
    <scope>NUCLEOTIDE SEQUENCE [LARGE SCALE GENOMIC DNA]</scope>
    <source>
        <strain evidence="6">ATCC 49627 / DSM 7084 / CIP 109912 / JCM 12494 / NCIMB 702895 / VPI D76D-27C</strain>
    </source>
</reference>
<dbReference type="KEGG" id="ols:Olsu_0526"/>
<keyword evidence="2 5" id="KW-0808">Transferase</keyword>
<keyword evidence="3 5" id="KW-0012">Acyltransferase</keyword>
<dbReference type="SUPFAM" id="SSF53659">
    <property type="entry name" value="Isocitrate/Isopropylmalate dehydrogenase-like"/>
    <property type="match status" value="1"/>
</dbReference>
<dbReference type="InterPro" id="IPR042113">
    <property type="entry name" value="P_AcTrfase_dom1"/>
</dbReference>
<sequence>MDLMESLRARAAADPQRVTFFEGDNPKMMRAVGELSSARLAKCCLVGEAEALHRVAEEVGVDLGGIEVVDVCNEEANEAFACRFEQVPGCPWKPKVIRRHAKRPMDRAFMMQRADETDVTFGGIDCSTGDVITAGQTIVGLADGVDVISSLGICNIPGWEGPEGSLLGFGDAAVCIDPNPEQLASIAIASAETVRALLGWEPRVAMLSYSTDGSAESELVEGVREAVGLARERRPDLKIDGEFQLDAAIRPDVAAKKVRRDSEVAGRANVLVVPNINVGNIGIKLIQNFAHADAYGPLLQGFRKVVCDCSRSAPVSELVGNVIMSCVRSQALKEG</sequence>
<dbReference type="OrthoDB" id="9808984at2"/>
<keyword evidence="6" id="KW-1185">Reference proteome</keyword>
<proteinExistence type="inferred from homology"/>
<dbReference type="PATRIC" id="fig|633147.7.peg.1027"/>
<dbReference type="PANTHER" id="PTHR43356:SF1">
    <property type="entry name" value="PHOSPHATE ACETYLTRANSFERASE EUTD"/>
    <property type="match status" value="1"/>
</dbReference>
<evidence type="ECO:0000313" key="6">
    <source>
        <dbReference type="Proteomes" id="UP000000333"/>
    </source>
</evidence>
<comment type="similarity">
    <text evidence="1">Belongs to the phosphate acetyltransferase and butyryltransferase family.</text>
</comment>
<dbReference type="InterPro" id="IPR012147">
    <property type="entry name" value="P_Ac_Bu_trans"/>
</dbReference>
<dbReference type="AlphaFoldDB" id="E1QZ27"/>
<dbReference type="EC" id="2.3.1.8" evidence="5"/>
<dbReference type="GO" id="GO:0008959">
    <property type="term" value="F:phosphate acetyltransferase activity"/>
    <property type="evidence" value="ECO:0007669"/>
    <property type="project" value="UniProtKB-EC"/>
</dbReference>
<dbReference type="GeneID" id="78511962"/>
<dbReference type="STRING" id="633147.Olsu_0526"/>
<protein>
    <submittedName>
        <fullName evidence="5">Phosphate acetyltransferase</fullName>
        <ecNumber evidence="5">2.3.1.8</ecNumber>
    </submittedName>
</protein>
<organism evidence="5 6">
    <name type="scientific">Olsenella uli (strain ATCC 49627 / DSM 7084 / CCUG 31166 / CIP 109912 / JCM 12494 / LMG 11480 / NCIMB 702895 / VPI D76D-27C)</name>
    <name type="common">Lactobacillus uli</name>
    <dbReference type="NCBI Taxonomy" id="633147"/>
    <lineage>
        <taxon>Bacteria</taxon>
        <taxon>Bacillati</taxon>
        <taxon>Actinomycetota</taxon>
        <taxon>Coriobacteriia</taxon>
        <taxon>Coriobacteriales</taxon>
        <taxon>Atopobiaceae</taxon>
        <taxon>Olsenella</taxon>
    </lineage>
</organism>
<evidence type="ECO:0000313" key="5">
    <source>
        <dbReference type="EMBL" id="ADK67641.1"/>
    </source>
</evidence>
<dbReference type="Gene3D" id="3.40.50.10750">
    <property type="entry name" value="Isocitrate/Isopropylmalate dehydrogenase-like"/>
    <property type="match status" value="1"/>
</dbReference>
<name>E1QZ27_OLSUV</name>
<evidence type="ECO:0000256" key="2">
    <source>
        <dbReference type="ARBA" id="ARBA00022679"/>
    </source>
</evidence>
<gene>
    <name evidence="5" type="ordered locus">Olsu_0526</name>
</gene>
<evidence type="ECO:0000256" key="3">
    <source>
        <dbReference type="ARBA" id="ARBA00023315"/>
    </source>
</evidence>
<dbReference type="RefSeq" id="WP_013251393.1">
    <property type="nucleotide sequence ID" value="NC_014363.1"/>
</dbReference>
<dbReference type="PANTHER" id="PTHR43356">
    <property type="entry name" value="PHOSPHATE ACETYLTRANSFERASE"/>
    <property type="match status" value="1"/>
</dbReference>
<dbReference type="InterPro" id="IPR042112">
    <property type="entry name" value="P_AcTrfase_dom2"/>
</dbReference>
<dbReference type="Pfam" id="PF01515">
    <property type="entry name" value="PTA_PTB"/>
    <property type="match status" value="1"/>
</dbReference>
<dbReference type="InterPro" id="IPR050500">
    <property type="entry name" value="Phos_Acetyltrans/Butyryltrans"/>
</dbReference>